<sequence>MRALFVTFAWKSHLYPMVPFASALRAGGHEVLVAAGPGFAGTITDAGLPAVQVGEDVDVRSDAAAAYAGWNPRRHDETEDPGAVRQRAGTYSRLATDSAVAMGKDLYAFARSWSPDFVVYEPMAVIAPGLAGHLGVPSVRMPWGIDYLASIMRRRGGLLTDLARERSVDLDAAFGDVTLDPCPPSMQIGYDLYRQLIRYIPYNGPAVLPQHLRTPPARPRILVTWGGSLHDLGWHDGILGPGIVDVLGRQPRYDVVVATTDQQKRLYSDLPGNVVHIGPIALHLALPSCDAIIHQGGAGTTMTAMSAGVPQLIIPWAPDAVINAEQIREAGAGHLISPGDLDTTSLDEALTAFLDNLASYRHGATQLKEEHDSQPTPAQVVTEFERHRDHGTGPWGR</sequence>
<dbReference type="Pfam" id="PF06722">
    <property type="entry name" value="EryCIII-like_C"/>
    <property type="match status" value="1"/>
</dbReference>
<feature type="domain" description="Erythromycin biosynthesis protein CIII-like C-terminal" evidence="4">
    <location>
        <begin position="254"/>
        <end position="384"/>
    </location>
</feature>
<dbReference type="PANTHER" id="PTHR48050">
    <property type="entry name" value="STEROL 3-BETA-GLUCOSYLTRANSFERASE"/>
    <property type="match status" value="1"/>
</dbReference>
<dbReference type="AlphaFoldDB" id="A0A428WPB7"/>
<reference evidence="6 7" key="1">
    <citation type="submission" date="2018-05" db="EMBL/GenBank/DDBJ databases">
        <title>Evolution of GPA BGCs.</title>
        <authorList>
            <person name="Waglechner N."/>
            <person name="Wright G.D."/>
        </authorList>
    </citation>
    <scope>NUCLEOTIDE SEQUENCE [LARGE SCALE GENOMIC DNA]</scope>
    <source>
        <strain evidence="6 7">DSM 5908</strain>
    </source>
</reference>
<evidence type="ECO:0000313" key="7">
    <source>
        <dbReference type="Proteomes" id="UP000286716"/>
    </source>
</evidence>
<dbReference type="InterPro" id="IPR050426">
    <property type="entry name" value="Glycosyltransferase_28"/>
</dbReference>
<name>A0A428WPB7_AMYBA</name>
<feature type="domain" description="Erythromycin biosynthesis protein CIII-like N-terminal" evidence="5">
    <location>
        <begin position="23"/>
        <end position="226"/>
    </location>
</feature>
<dbReference type="GO" id="GO:0016758">
    <property type="term" value="F:hexosyltransferase activity"/>
    <property type="evidence" value="ECO:0007669"/>
    <property type="project" value="UniProtKB-ARBA"/>
</dbReference>
<keyword evidence="2" id="KW-0328">Glycosyltransferase</keyword>
<evidence type="ECO:0000313" key="6">
    <source>
        <dbReference type="EMBL" id="RSM44890.1"/>
    </source>
</evidence>
<dbReference type="OrthoDB" id="5488434at2"/>
<evidence type="ECO:0000259" key="5">
    <source>
        <dbReference type="Pfam" id="PF21036"/>
    </source>
</evidence>
<dbReference type="InterPro" id="IPR002213">
    <property type="entry name" value="UDP_glucos_trans"/>
</dbReference>
<protein>
    <submittedName>
        <fullName evidence="6">DUF1205 domain-containing protein</fullName>
    </submittedName>
</protein>
<keyword evidence="7" id="KW-1185">Reference proteome</keyword>
<gene>
    <name evidence="6" type="ORF">DMA12_15215</name>
</gene>
<dbReference type="InterPro" id="IPR048284">
    <property type="entry name" value="EryCIII-like_N"/>
</dbReference>
<organism evidence="6 7">
    <name type="scientific">Amycolatopsis balhimycina DSM 5908</name>
    <dbReference type="NCBI Taxonomy" id="1081091"/>
    <lineage>
        <taxon>Bacteria</taxon>
        <taxon>Bacillati</taxon>
        <taxon>Actinomycetota</taxon>
        <taxon>Actinomycetes</taxon>
        <taxon>Pseudonocardiales</taxon>
        <taxon>Pseudonocardiaceae</taxon>
        <taxon>Amycolatopsis</taxon>
    </lineage>
</organism>
<dbReference type="Proteomes" id="UP000286716">
    <property type="component" value="Unassembled WGS sequence"/>
</dbReference>
<dbReference type="PANTHER" id="PTHR48050:SF13">
    <property type="entry name" value="STEROL 3-BETA-GLUCOSYLTRANSFERASE UGT80A2"/>
    <property type="match status" value="1"/>
</dbReference>
<dbReference type="GO" id="GO:0008194">
    <property type="term" value="F:UDP-glycosyltransferase activity"/>
    <property type="evidence" value="ECO:0007669"/>
    <property type="project" value="InterPro"/>
</dbReference>
<dbReference type="SUPFAM" id="SSF53756">
    <property type="entry name" value="UDP-Glycosyltransferase/glycogen phosphorylase"/>
    <property type="match status" value="1"/>
</dbReference>
<proteinExistence type="inferred from homology"/>
<evidence type="ECO:0000259" key="4">
    <source>
        <dbReference type="Pfam" id="PF06722"/>
    </source>
</evidence>
<dbReference type="GO" id="GO:0017000">
    <property type="term" value="P:antibiotic biosynthetic process"/>
    <property type="evidence" value="ECO:0007669"/>
    <property type="project" value="UniProtKB-ARBA"/>
</dbReference>
<evidence type="ECO:0000256" key="2">
    <source>
        <dbReference type="ARBA" id="ARBA00022676"/>
    </source>
</evidence>
<dbReference type="InterPro" id="IPR010610">
    <property type="entry name" value="EryCIII-like_C"/>
</dbReference>
<dbReference type="Gene3D" id="3.40.50.2000">
    <property type="entry name" value="Glycogen Phosphorylase B"/>
    <property type="match status" value="2"/>
</dbReference>
<dbReference type="Pfam" id="PF21036">
    <property type="entry name" value="EryCIII-like_N"/>
    <property type="match status" value="1"/>
</dbReference>
<evidence type="ECO:0000256" key="1">
    <source>
        <dbReference type="ARBA" id="ARBA00006962"/>
    </source>
</evidence>
<dbReference type="EMBL" id="QHHU01000018">
    <property type="protein sequence ID" value="RSM44890.1"/>
    <property type="molecule type" value="Genomic_DNA"/>
</dbReference>
<comment type="similarity">
    <text evidence="1">Belongs to the glycosyltransferase 28 family.</text>
</comment>
<comment type="caution">
    <text evidence="6">The sequence shown here is derived from an EMBL/GenBank/DDBJ whole genome shotgun (WGS) entry which is preliminary data.</text>
</comment>
<evidence type="ECO:0000256" key="3">
    <source>
        <dbReference type="ARBA" id="ARBA00022679"/>
    </source>
</evidence>
<keyword evidence="3" id="KW-0808">Transferase</keyword>
<dbReference type="RefSeq" id="WP_020639545.1">
    <property type="nucleotide sequence ID" value="NZ_QHHU01000018.1"/>
</dbReference>
<dbReference type="CDD" id="cd03784">
    <property type="entry name" value="GT1_Gtf-like"/>
    <property type="match status" value="1"/>
</dbReference>
<accession>A0A428WPB7</accession>